<organism evidence="2 3">
    <name type="scientific">Dryococelus australis</name>
    <dbReference type="NCBI Taxonomy" id="614101"/>
    <lineage>
        <taxon>Eukaryota</taxon>
        <taxon>Metazoa</taxon>
        <taxon>Ecdysozoa</taxon>
        <taxon>Arthropoda</taxon>
        <taxon>Hexapoda</taxon>
        <taxon>Insecta</taxon>
        <taxon>Pterygota</taxon>
        <taxon>Neoptera</taxon>
        <taxon>Polyneoptera</taxon>
        <taxon>Phasmatodea</taxon>
        <taxon>Verophasmatodea</taxon>
        <taxon>Anareolatae</taxon>
        <taxon>Phasmatidae</taxon>
        <taxon>Eurycanthinae</taxon>
        <taxon>Dryococelus</taxon>
    </lineage>
</organism>
<evidence type="ECO:0008006" key="4">
    <source>
        <dbReference type="Google" id="ProtNLM"/>
    </source>
</evidence>
<dbReference type="PANTHER" id="PTHR46289:SF14">
    <property type="entry name" value="DUF4371 DOMAIN-CONTAINING PROTEIN"/>
    <property type="match status" value="1"/>
</dbReference>
<proteinExistence type="predicted"/>
<comment type="caution">
    <text evidence="2">The sequence shown here is derived from an EMBL/GenBank/DDBJ whole genome shotgun (WGS) entry which is preliminary data.</text>
</comment>
<dbReference type="PANTHER" id="PTHR46289">
    <property type="entry name" value="52 KDA REPRESSOR OF THE INHIBITOR OF THE PROTEIN KINASE-LIKE PROTEIN-RELATED"/>
    <property type="match status" value="1"/>
</dbReference>
<protein>
    <recommendedName>
        <fullName evidence="4">DUF4371 domain-containing protein</fullName>
    </recommendedName>
</protein>
<accession>A0ABQ9GQ70</accession>
<gene>
    <name evidence="2" type="ORF">PR048_024988</name>
</gene>
<reference evidence="2 3" key="1">
    <citation type="submission" date="2023-02" db="EMBL/GenBank/DDBJ databases">
        <title>LHISI_Scaffold_Assembly.</title>
        <authorList>
            <person name="Stuart O.P."/>
            <person name="Cleave R."/>
            <person name="Magrath M.J.L."/>
            <person name="Mikheyev A.S."/>
        </authorList>
    </citation>
    <scope>NUCLEOTIDE SEQUENCE [LARGE SCALE GENOMIC DNA]</scope>
    <source>
        <strain evidence="2">Daus_M_001</strain>
        <tissue evidence="2">Leg muscle</tissue>
    </source>
</reference>
<sequence>MIKIADSGTKRHTTARHDTDKRERLVPILKTVIKLGQQNIPFRGAHDDGQLLLVISHRRINLKNELIECCGEEIVNTIVKKMHDAGEYSIIFDKTADVSHRSQLSLSIQYVSKEGDAEEVDDEPFFEPKISGIDQGKIVVKAITNKGFDPLLCVGIASDGCSMITSDTSGAVSETSKIERHEAVLQFREGHFKIIQCLHRISQWSEIQASAKAKCLLAAISTDEFVITITTVSSKLETALSLSRLLQKKSLHLKDAANMLNHTMNILTGKRNSANEAFHELFVEAIELCDSLDIPIKIPRTSERQDHRCNIKTPPPENFYRILVFIRLLDNVLEDLHSRFPADTMDLYKLAVAIPSNGTKRVTNKEKKRNDSCTCSLQHLKTWIRSRMGQQRLTGMALLHVHRNIYIDPHQVITRLAEKRTRRQELRVSSKSIIYAPADTEGRHEEPALRMRQRTAGNVTVITSARRDAKRFTRPPHSERVTEDALVYLRNSGVFMYKIQRRRDRLVEEKGRIA</sequence>
<dbReference type="EMBL" id="JARBHB010000010">
    <property type="protein sequence ID" value="KAJ8874146.1"/>
    <property type="molecule type" value="Genomic_DNA"/>
</dbReference>
<evidence type="ECO:0000313" key="2">
    <source>
        <dbReference type="EMBL" id="KAJ8874146.1"/>
    </source>
</evidence>
<name>A0ABQ9GQ70_9NEOP</name>
<feature type="region of interest" description="Disordered" evidence="1">
    <location>
        <begin position="1"/>
        <end position="20"/>
    </location>
</feature>
<dbReference type="InterPro" id="IPR052958">
    <property type="entry name" value="IFN-induced_PKR_regulator"/>
</dbReference>
<evidence type="ECO:0000313" key="3">
    <source>
        <dbReference type="Proteomes" id="UP001159363"/>
    </source>
</evidence>
<evidence type="ECO:0000256" key="1">
    <source>
        <dbReference type="SAM" id="MobiDB-lite"/>
    </source>
</evidence>
<dbReference type="Proteomes" id="UP001159363">
    <property type="component" value="Chromosome 9"/>
</dbReference>
<keyword evidence="3" id="KW-1185">Reference proteome</keyword>